<comment type="caution">
    <text evidence="2">The sequence shown here is derived from an EMBL/GenBank/DDBJ whole genome shotgun (WGS) entry which is preliminary data.</text>
</comment>
<dbReference type="PANTHER" id="PTHR37314:SF4">
    <property type="entry name" value="UPF0700 TRANSMEMBRANE PROTEIN YOAK"/>
    <property type="match status" value="1"/>
</dbReference>
<name>A0A224X2Q3_9LACT</name>
<evidence type="ECO:0000313" key="3">
    <source>
        <dbReference type="Proteomes" id="UP000218689"/>
    </source>
</evidence>
<feature type="transmembrane region" description="Helical" evidence="1">
    <location>
        <begin position="201"/>
        <end position="218"/>
    </location>
</feature>
<feature type="transmembrane region" description="Helical" evidence="1">
    <location>
        <begin position="63"/>
        <end position="80"/>
    </location>
</feature>
<evidence type="ECO:0000313" key="2">
    <source>
        <dbReference type="EMBL" id="GAX48358.1"/>
    </source>
</evidence>
<keyword evidence="3" id="KW-1185">Reference proteome</keyword>
<proteinExistence type="predicted"/>
<protein>
    <recommendedName>
        <fullName evidence="4">DUF1275 domain-containing protein</fullName>
    </recommendedName>
</protein>
<accession>A0A224X2Q3</accession>
<dbReference type="OrthoDB" id="7057004at2"/>
<evidence type="ECO:0008006" key="4">
    <source>
        <dbReference type="Google" id="ProtNLM"/>
    </source>
</evidence>
<reference evidence="3" key="1">
    <citation type="submission" date="2017-08" db="EMBL/GenBank/DDBJ databases">
        <title>Draft genome sequence of Lactococcus sp. strain Rs-Y01, isolated from the gut of the lower termite Reticulitermes speratus.</title>
        <authorList>
            <person name="Ohkuma M."/>
            <person name="Yuki M."/>
        </authorList>
    </citation>
    <scope>NUCLEOTIDE SEQUENCE [LARGE SCALE GENOMIC DNA]</scope>
    <source>
        <strain evidence="3">Rs-Y01</strain>
    </source>
</reference>
<feature type="transmembrane region" description="Helical" evidence="1">
    <location>
        <begin position="175"/>
        <end position="195"/>
    </location>
</feature>
<dbReference type="Pfam" id="PF06912">
    <property type="entry name" value="DUF1275"/>
    <property type="match status" value="1"/>
</dbReference>
<dbReference type="EMBL" id="BEDT01000006">
    <property type="protein sequence ID" value="GAX48358.1"/>
    <property type="molecule type" value="Genomic_DNA"/>
</dbReference>
<dbReference type="RefSeq" id="WP_094785380.1">
    <property type="nucleotide sequence ID" value="NZ_BEDT01000006.1"/>
</dbReference>
<feature type="transmembrane region" description="Helical" evidence="1">
    <location>
        <begin position="92"/>
        <end position="111"/>
    </location>
</feature>
<keyword evidence="1" id="KW-1133">Transmembrane helix</keyword>
<dbReference type="AlphaFoldDB" id="A0A224X2Q3"/>
<dbReference type="InterPro" id="IPR010699">
    <property type="entry name" value="DUF1275"/>
</dbReference>
<dbReference type="Proteomes" id="UP000218689">
    <property type="component" value="Unassembled WGS sequence"/>
</dbReference>
<sequence length="225" mass="25478">MTTKNYRIFERVRVAVLITFMSGFLDAYTFVTQGKRFAGLQTGNFIYLMKSLAEGDFKVAGNYLLPIFAFMLGAVFTYFARQFAVQNRHLRWHALAGLIIFMGVLITAIMAKFVASEWTVLSLSFIAAVQLESFKRMRGVPYTNTMMTGNLKNMSVFIVQGLVERKPEILKRGGYTFLIIAGFCLGVFISTVLAHQFDENALYALLPVIFGFNLVLYLEKVDSFE</sequence>
<dbReference type="PANTHER" id="PTHR37314">
    <property type="entry name" value="SLR0142 PROTEIN"/>
    <property type="match status" value="1"/>
</dbReference>
<organism evidence="2 3">
    <name type="scientific">Pseudolactococcus reticulitermitis</name>
    <dbReference type="NCBI Taxonomy" id="2025039"/>
    <lineage>
        <taxon>Bacteria</taxon>
        <taxon>Bacillati</taxon>
        <taxon>Bacillota</taxon>
        <taxon>Bacilli</taxon>
        <taxon>Lactobacillales</taxon>
        <taxon>Streptococcaceae</taxon>
        <taxon>Pseudolactococcus</taxon>
    </lineage>
</organism>
<gene>
    <name evidence="2" type="ORF">RsY01_1979</name>
</gene>
<keyword evidence="1" id="KW-0812">Transmembrane</keyword>
<feature type="transmembrane region" description="Helical" evidence="1">
    <location>
        <begin position="12"/>
        <end position="31"/>
    </location>
</feature>
<evidence type="ECO:0000256" key="1">
    <source>
        <dbReference type="SAM" id="Phobius"/>
    </source>
</evidence>
<keyword evidence="1" id="KW-0472">Membrane</keyword>